<dbReference type="InterPro" id="IPR020863">
    <property type="entry name" value="MACPF_CS"/>
</dbReference>
<dbReference type="PROSITE" id="PS00279">
    <property type="entry name" value="MACPF_1"/>
    <property type="match status" value="1"/>
</dbReference>
<feature type="signal peptide" evidence="9">
    <location>
        <begin position="1"/>
        <end position="16"/>
    </location>
</feature>
<keyword evidence="5 9" id="KW-0732">Signal</keyword>
<evidence type="ECO:0000256" key="9">
    <source>
        <dbReference type="SAM" id="SignalP"/>
    </source>
</evidence>
<dbReference type="PROSITE" id="PS50004">
    <property type="entry name" value="C2"/>
    <property type="match status" value="1"/>
</dbReference>
<sequence>MFFIFTLLVSVSGTSTPPPLTYACRSAKIEECNKLHFVPGHTLLGEGVDIVTMRKKGSYLLNLQKVITSEETCTVCRNHYMKNAWQKLPLGVVDWKPQSTCVKKISGETSRSTSALAEESASSIQNNWEADLELHHKVGEAKVVLAGSQSQLSQFGQSKTNGDRYTFVRHKLSCAYYSLRLSYQPPLSHDFYERLKLLPATYDTKTQEKYRHLISTYGTHYITHKPIWEGKRNRTCHATMDGVSLDELKDCLSIEASAAITGKAEANAKASTCKELSQKANHGESFHQAYNERMWKITGGQITYDLLSFDSKNSESASVFEKWMDSLKTQPEIVSYSLESIHNLVRFRGPQRENLKKAVSDYIMEKALRQNCSCPSGAMQSLGAECSCVCQGNAHRNANCCPSKKGFAKLVVNIESASNLWGDYISKTDAFVVLSYGSAKVQTSTIWNNDNPSWKARFDLGVLELSHAPLLKVEVWDEDNKYDDDLLGSCTKSLNSGVKSEVCYLQHGSVSFVVSTECLPHLTGQLCREYAASTK</sequence>
<comment type="subcellular location">
    <subcellularLocation>
        <location evidence="1">Membrane</location>
    </subcellularLocation>
    <subcellularLocation>
        <location evidence="2">Secreted</location>
    </subcellularLocation>
</comment>
<keyword evidence="6" id="KW-0204">Cytolysis</keyword>
<dbReference type="PROSITE" id="PS51412">
    <property type="entry name" value="MACPF_2"/>
    <property type="match status" value="1"/>
</dbReference>
<feature type="domain" description="C2" evidence="10">
    <location>
        <begin position="390"/>
        <end position="507"/>
    </location>
</feature>
<dbReference type="InterPro" id="IPR035892">
    <property type="entry name" value="C2_domain_sf"/>
</dbReference>
<accession>A0ABN9MLE7</accession>
<evidence type="ECO:0000256" key="3">
    <source>
        <dbReference type="ARBA" id="ARBA00009214"/>
    </source>
</evidence>
<evidence type="ECO:0000313" key="13">
    <source>
        <dbReference type="Proteomes" id="UP001176940"/>
    </source>
</evidence>
<feature type="domain" description="MACPF" evidence="11">
    <location>
        <begin position="27"/>
        <end position="370"/>
    </location>
</feature>
<keyword evidence="13" id="KW-1185">Reference proteome</keyword>
<dbReference type="Proteomes" id="UP001176940">
    <property type="component" value="Unassembled WGS sequence"/>
</dbReference>
<dbReference type="Pfam" id="PF00168">
    <property type="entry name" value="C2"/>
    <property type="match status" value="1"/>
</dbReference>
<dbReference type="EMBL" id="CAUEEQ010078358">
    <property type="protein sequence ID" value="CAJ0967548.1"/>
    <property type="molecule type" value="Genomic_DNA"/>
</dbReference>
<comment type="caution">
    <text evidence="12">The sequence shown here is derived from an EMBL/GenBank/DDBJ whole genome shotgun (WGS) entry which is preliminary data.</text>
</comment>
<gene>
    <name evidence="12" type="ORF">RIMI_LOCUS22266332</name>
</gene>
<dbReference type="SMART" id="SM00457">
    <property type="entry name" value="MACPF"/>
    <property type="match status" value="1"/>
</dbReference>
<organism evidence="12 13">
    <name type="scientific">Ranitomeya imitator</name>
    <name type="common">mimic poison frog</name>
    <dbReference type="NCBI Taxonomy" id="111125"/>
    <lineage>
        <taxon>Eukaryota</taxon>
        <taxon>Metazoa</taxon>
        <taxon>Chordata</taxon>
        <taxon>Craniata</taxon>
        <taxon>Vertebrata</taxon>
        <taxon>Euteleostomi</taxon>
        <taxon>Amphibia</taxon>
        <taxon>Batrachia</taxon>
        <taxon>Anura</taxon>
        <taxon>Neobatrachia</taxon>
        <taxon>Hyloidea</taxon>
        <taxon>Dendrobatidae</taxon>
        <taxon>Dendrobatinae</taxon>
        <taxon>Ranitomeya</taxon>
    </lineage>
</organism>
<evidence type="ECO:0000256" key="5">
    <source>
        <dbReference type="ARBA" id="ARBA00022729"/>
    </source>
</evidence>
<protein>
    <recommendedName>
        <fullName evidence="14">Perforin</fullName>
    </recommendedName>
</protein>
<dbReference type="InterPro" id="IPR000008">
    <property type="entry name" value="C2_dom"/>
</dbReference>
<feature type="chain" id="PRO_5046100679" description="Perforin" evidence="9">
    <location>
        <begin position="17"/>
        <end position="535"/>
    </location>
</feature>
<evidence type="ECO:0000256" key="6">
    <source>
        <dbReference type="ARBA" id="ARBA00022852"/>
    </source>
</evidence>
<dbReference type="SMART" id="SM00239">
    <property type="entry name" value="C2"/>
    <property type="match status" value="1"/>
</dbReference>
<evidence type="ECO:0008006" key="14">
    <source>
        <dbReference type="Google" id="ProtNLM"/>
    </source>
</evidence>
<dbReference type="InterPro" id="IPR020864">
    <property type="entry name" value="MACPF"/>
</dbReference>
<keyword evidence="8" id="KW-1015">Disulfide bond</keyword>
<keyword evidence="7" id="KW-0472">Membrane</keyword>
<dbReference type="PANTHER" id="PTHR46096">
    <property type="entry name" value="PERFORIN-1"/>
    <property type="match status" value="1"/>
</dbReference>
<proteinExistence type="inferred from homology"/>
<evidence type="ECO:0000259" key="10">
    <source>
        <dbReference type="PROSITE" id="PS50004"/>
    </source>
</evidence>
<dbReference type="Gene3D" id="2.60.40.150">
    <property type="entry name" value="C2 domain"/>
    <property type="match status" value="1"/>
</dbReference>
<evidence type="ECO:0000259" key="11">
    <source>
        <dbReference type="PROSITE" id="PS51412"/>
    </source>
</evidence>
<dbReference type="SUPFAM" id="SSF49562">
    <property type="entry name" value="C2 domain (Calcium/lipid-binding domain, CaLB)"/>
    <property type="match status" value="1"/>
</dbReference>
<dbReference type="InterPro" id="IPR052784">
    <property type="entry name" value="Perforin-1_pore-forming"/>
</dbReference>
<name>A0ABN9MLE7_9NEOB</name>
<keyword evidence="4" id="KW-0964">Secreted</keyword>
<evidence type="ECO:0000256" key="8">
    <source>
        <dbReference type="ARBA" id="ARBA00023157"/>
    </source>
</evidence>
<evidence type="ECO:0000256" key="7">
    <source>
        <dbReference type="ARBA" id="ARBA00023136"/>
    </source>
</evidence>
<evidence type="ECO:0000256" key="2">
    <source>
        <dbReference type="ARBA" id="ARBA00004613"/>
    </source>
</evidence>
<comment type="similarity">
    <text evidence="3">Belongs to the complement C6/C7/C8/C9 family.</text>
</comment>
<dbReference type="Pfam" id="PF01823">
    <property type="entry name" value="MACPF"/>
    <property type="match status" value="1"/>
</dbReference>
<dbReference type="PANTHER" id="PTHR46096:SF3">
    <property type="entry name" value="PERFORIN-1"/>
    <property type="match status" value="1"/>
</dbReference>
<evidence type="ECO:0000313" key="12">
    <source>
        <dbReference type="EMBL" id="CAJ0967548.1"/>
    </source>
</evidence>
<evidence type="ECO:0000256" key="4">
    <source>
        <dbReference type="ARBA" id="ARBA00022525"/>
    </source>
</evidence>
<evidence type="ECO:0000256" key="1">
    <source>
        <dbReference type="ARBA" id="ARBA00004370"/>
    </source>
</evidence>
<reference evidence="12" key="1">
    <citation type="submission" date="2023-07" db="EMBL/GenBank/DDBJ databases">
        <authorList>
            <person name="Stuckert A."/>
        </authorList>
    </citation>
    <scope>NUCLEOTIDE SEQUENCE</scope>
</reference>